<evidence type="ECO:0000313" key="2">
    <source>
        <dbReference type="EMBL" id="RXJ45685.1"/>
    </source>
</evidence>
<dbReference type="AlphaFoldDB" id="A0A4Q0XCX2"/>
<dbReference type="Pfam" id="PF16313">
    <property type="entry name" value="DUF4953"/>
    <property type="match status" value="1"/>
</dbReference>
<feature type="domain" description="EcxA zinc-binding" evidence="1">
    <location>
        <begin position="375"/>
        <end position="682"/>
    </location>
</feature>
<dbReference type="EMBL" id="SDDZ01000011">
    <property type="protein sequence ID" value="RXJ45685.1"/>
    <property type="molecule type" value="Genomic_DNA"/>
</dbReference>
<dbReference type="PANTHER" id="PTHR38478">
    <property type="entry name" value="PEPTIDASE M1A AND M12B"/>
    <property type="match status" value="1"/>
</dbReference>
<proteinExistence type="predicted"/>
<evidence type="ECO:0000313" key="3">
    <source>
        <dbReference type="Proteomes" id="UP000289792"/>
    </source>
</evidence>
<reference evidence="2 3" key="1">
    <citation type="submission" date="2019-01" db="EMBL/GenBank/DDBJ databases">
        <title>Genome sequence of the Antarctic species Gelidibacter gilvus ACAM 158(T).</title>
        <authorList>
            <person name="Bowman J.P."/>
        </authorList>
    </citation>
    <scope>NUCLEOTIDE SEQUENCE [LARGE SCALE GENOMIC DNA]</scope>
    <source>
        <strain evidence="2 3">IC158</strain>
    </source>
</reference>
<protein>
    <submittedName>
        <fullName evidence="2">DUF5117 domain-containing protein</fullName>
    </submittedName>
</protein>
<gene>
    <name evidence="2" type="ORF">ESZ48_14905</name>
</gene>
<dbReference type="Proteomes" id="UP000289792">
    <property type="component" value="Unassembled WGS sequence"/>
</dbReference>
<organism evidence="2 3">
    <name type="scientific">Gelidibacter gilvus</name>
    <dbReference type="NCBI Taxonomy" id="59602"/>
    <lineage>
        <taxon>Bacteria</taxon>
        <taxon>Pseudomonadati</taxon>
        <taxon>Bacteroidota</taxon>
        <taxon>Flavobacteriia</taxon>
        <taxon>Flavobacteriales</taxon>
        <taxon>Flavobacteriaceae</taxon>
        <taxon>Gelidibacter</taxon>
    </lineage>
</organism>
<comment type="caution">
    <text evidence="2">The sequence shown here is derived from an EMBL/GenBank/DDBJ whole genome shotgun (WGS) entry which is preliminary data.</text>
</comment>
<dbReference type="RefSeq" id="WP_129018305.1">
    <property type="nucleotide sequence ID" value="NZ_SDDZ01000011.1"/>
</dbReference>
<evidence type="ECO:0000259" key="1">
    <source>
        <dbReference type="Pfam" id="PF16313"/>
    </source>
</evidence>
<name>A0A4Q0XCX2_9FLAO</name>
<sequence length="769" mass="89242">MKNVICFYFILLFVPGHANNHPKRIAHQETSDVALEKSPFLTSSIKEDQLYLNIPDQLLDTPMLFTCYDRMRRSFMQVAWTKHNDRILLKQLAILSTSGIIIPLKEGLVQMDNVLAIFPIEKTNIRTGIQRINITQFTLNQELEWPQMWGVSFGSPLPQLSVLLDVKNMDGEVLIKIRRGMVKSKTKVSVPIFFGFSALPPPMKSRRFDYRMGFHPDENEMNRFGLKNTVANITRWRLEKKYPNQKISIPIKPITFLISPDVPKKWRPYLRAGIKEWLPAFESAGFKDAIAVKEVDSLDDWQAHSIHSNVVYWNQEKSFRSSEYKDYGGTLSHIIDLRTGEILRGDIFMGGSEQSVSEEYFVRAAPLDINAQKFPFPDALIGQLFQVIAAHEAGHVFGITDANFGEYHYPWDKMNDIPWLQTMGHTPSIMNYTRANNIPQPEDSIPPSLLLQRVGPVDRYNIQWAYTEFPDGTESQVEEATLEQMIRWQDSIPWYRFNINQMEVIGPNASNEVVETNDPIKSTKLAFKNIERVIALLPKVTNDQKDNDLLERLYNKSVHLWYNHMLHVSTLIGGYDIHYKSLAQSGSRYVPIPWEDQMKALDFLLNYAFDPPVWLTEPDFHVRTNYTTFSDQTLLYQQKLVIEMLLARRVKRMEYLEQDGNQKGLVNTYIQKFQDGLFKELKRDFGYVDRRKQEIQITYIDNIGMILEQKKSGIDIQSRFFVHSDYSRGILTQQLLALKVDIEKGIKRNSKAQTLGHWQLCLKKIKTIL</sequence>
<dbReference type="SUPFAM" id="SSF55486">
    <property type="entry name" value="Metalloproteases ('zincins'), catalytic domain"/>
    <property type="match status" value="1"/>
</dbReference>
<dbReference type="InterPro" id="IPR032534">
    <property type="entry name" value="EcxA_zinc-bd"/>
</dbReference>
<dbReference type="OrthoDB" id="9776599at2"/>
<keyword evidence="3" id="KW-1185">Reference proteome</keyword>
<dbReference type="PANTHER" id="PTHR38478:SF1">
    <property type="entry name" value="ZINC DEPENDENT METALLOPROTEASE DOMAIN LIPOPROTEIN"/>
    <property type="match status" value="1"/>
</dbReference>
<accession>A0A4Q0XCX2</accession>